<feature type="domain" description="UspA" evidence="2">
    <location>
        <begin position="2"/>
        <end position="155"/>
    </location>
</feature>
<feature type="domain" description="UspA" evidence="2">
    <location>
        <begin position="190"/>
        <end position="283"/>
    </location>
</feature>
<dbReference type="Gene3D" id="3.40.50.12370">
    <property type="match status" value="1"/>
</dbReference>
<proteinExistence type="inferred from homology"/>
<evidence type="ECO:0000313" key="5">
    <source>
        <dbReference type="Proteomes" id="UP000186216"/>
    </source>
</evidence>
<dbReference type="EMBL" id="FTOU01000006">
    <property type="protein sequence ID" value="SIS84915.1"/>
    <property type="molecule type" value="Genomic_DNA"/>
</dbReference>
<dbReference type="AlphaFoldDB" id="A0AA46A5Q6"/>
<accession>A0AA46A5Q6</accession>
<dbReference type="InterPro" id="IPR006015">
    <property type="entry name" value="Universal_stress_UspA"/>
</dbReference>
<sequence length="283" mass="30530">MSKILALVDGSIYSESVCHHTAWIASRLNASVEIMHVIGRRETAASSDLSGALKLGARSALLDQLSKLDEERARLAQAQGHAILEDAKAILEQDGVGPVVSRLRKGDLLEAVKDFEQEMRVIVIGKRGEAADFATGHLGSNLERVVRSAKVPVFVASRAFQPINKVLAAYDGSKSTEAAIARMIKSPTFEELDITLVYAGEEQPAIQGKLDDAAQRLAAAGRQVTTRIVPGEPETALDKLVSEEGFDLLVMGTHGHRRIRSLIIGSTTTAMIQACKVPVLLYR</sequence>
<dbReference type="PRINTS" id="PR01438">
    <property type="entry name" value="UNVRSLSTRESS"/>
</dbReference>
<gene>
    <name evidence="4" type="ORF">JHX88_04930</name>
    <name evidence="3" type="ORF">SAMN05421772_106164</name>
</gene>
<evidence type="ECO:0000259" key="2">
    <source>
        <dbReference type="Pfam" id="PF00582"/>
    </source>
</evidence>
<evidence type="ECO:0000313" key="6">
    <source>
        <dbReference type="Proteomes" id="UP001215549"/>
    </source>
</evidence>
<dbReference type="EMBL" id="CP067140">
    <property type="protein sequence ID" value="WCR04097.1"/>
    <property type="molecule type" value="Genomic_DNA"/>
</dbReference>
<dbReference type="SUPFAM" id="SSF52402">
    <property type="entry name" value="Adenine nucleotide alpha hydrolases-like"/>
    <property type="match status" value="2"/>
</dbReference>
<dbReference type="PANTHER" id="PTHR46268">
    <property type="entry name" value="STRESS RESPONSE PROTEIN NHAX"/>
    <property type="match status" value="1"/>
</dbReference>
<comment type="similarity">
    <text evidence="1">Belongs to the universal stress protein A family.</text>
</comment>
<keyword evidence="6" id="KW-1185">Reference proteome</keyword>
<dbReference type="RefSeq" id="WP_076525776.1">
    <property type="nucleotide sequence ID" value="NZ_CP067140.1"/>
</dbReference>
<reference evidence="3 5" key="1">
    <citation type="submission" date="2017-01" db="EMBL/GenBank/DDBJ databases">
        <authorList>
            <person name="Varghese N."/>
            <person name="Submissions S."/>
        </authorList>
    </citation>
    <scope>NUCLEOTIDE SEQUENCE [LARGE SCALE GENOMIC DNA]</scope>
    <source>
        <strain evidence="3 5">DSM 18447</strain>
    </source>
</reference>
<organism evidence="3 5">
    <name type="scientific">Paracoccus saliphilus</name>
    <dbReference type="NCBI Taxonomy" id="405559"/>
    <lineage>
        <taxon>Bacteria</taxon>
        <taxon>Pseudomonadati</taxon>
        <taxon>Pseudomonadota</taxon>
        <taxon>Alphaproteobacteria</taxon>
        <taxon>Rhodobacterales</taxon>
        <taxon>Paracoccaceae</taxon>
        <taxon>Paracoccus</taxon>
    </lineage>
</organism>
<evidence type="ECO:0000313" key="4">
    <source>
        <dbReference type="EMBL" id="WCR04097.1"/>
    </source>
</evidence>
<name>A0AA46A5Q6_9RHOB</name>
<dbReference type="Proteomes" id="UP001215549">
    <property type="component" value="Chromosome"/>
</dbReference>
<dbReference type="Pfam" id="PF00582">
    <property type="entry name" value="Usp"/>
    <property type="match status" value="2"/>
</dbReference>
<evidence type="ECO:0000256" key="1">
    <source>
        <dbReference type="ARBA" id="ARBA00008791"/>
    </source>
</evidence>
<reference evidence="4 6" key="2">
    <citation type="submission" date="2021-01" db="EMBL/GenBank/DDBJ databases">
        <title>Biogeographic distribution of Paracoccus.</title>
        <authorList>
            <person name="Hollensteiner J."/>
            <person name="Leineberger J."/>
            <person name="Brinkhoff T."/>
            <person name="Daniel R."/>
        </authorList>
    </citation>
    <scope>NUCLEOTIDE SEQUENCE [LARGE SCALE GENOMIC DNA]</scope>
    <source>
        <strain evidence="4 6">DSM 18447</strain>
    </source>
</reference>
<evidence type="ECO:0000313" key="3">
    <source>
        <dbReference type="EMBL" id="SIS84915.1"/>
    </source>
</evidence>
<dbReference type="InterPro" id="IPR006016">
    <property type="entry name" value="UspA"/>
</dbReference>
<dbReference type="Proteomes" id="UP000186216">
    <property type="component" value="Unassembled WGS sequence"/>
</dbReference>
<dbReference type="CDD" id="cd00293">
    <property type="entry name" value="USP-like"/>
    <property type="match status" value="2"/>
</dbReference>
<protein>
    <submittedName>
        <fullName evidence="3 4">Universal stress protein</fullName>
    </submittedName>
</protein>
<dbReference type="PANTHER" id="PTHR46268:SF15">
    <property type="entry name" value="UNIVERSAL STRESS PROTEIN HP_0031"/>
    <property type="match status" value="1"/>
</dbReference>